<organism evidence="4 5">
    <name type="scientific">Permianibacter aggregans</name>
    <dbReference type="NCBI Taxonomy" id="1510150"/>
    <lineage>
        <taxon>Bacteria</taxon>
        <taxon>Pseudomonadati</taxon>
        <taxon>Pseudomonadota</taxon>
        <taxon>Gammaproteobacteria</taxon>
        <taxon>Pseudomonadales</taxon>
        <taxon>Pseudomonadaceae</taxon>
        <taxon>Permianibacter</taxon>
    </lineage>
</organism>
<evidence type="ECO:0000259" key="3">
    <source>
        <dbReference type="Pfam" id="PF21782"/>
    </source>
</evidence>
<feature type="domain" description="Methyltransferase type 12" evidence="1">
    <location>
        <begin position="54"/>
        <end position="151"/>
    </location>
</feature>
<dbReference type="PANTHER" id="PTHR43667">
    <property type="entry name" value="CYCLOPROPANE-FATTY-ACYL-PHOSPHOLIPID SYNTHASE"/>
    <property type="match status" value="1"/>
</dbReference>
<name>A0A4R6UP37_9GAMM</name>
<keyword evidence="4" id="KW-0489">Methyltransferase</keyword>
<protein>
    <submittedName>
        <fullName evidence="4">Methyltransferase-like protein</fullName>
    </submittedName>
</protein>
<reference evidence="4 5" key="1">
    <citation type="submission" date="2019-03" db="EMBL/GenBank/DDBJ databases">
        <title>Genomic Encyclopedia of Type Strains, Phase IV (KMG-IV): sequencing the most valuable type-strain genomes for metagenomic binning, comparative biology and taxonomic classification.</title>
        <authorList>
            <person name="Goeker M."/>
        </authorList>
    </citation>
    <scope>NUCLEOTIDE SEQUENCE [LARGE SCALE GENOMIC DNA]</scope>
    <source>
        <strain evidence="4 5">DSM 103792</strain>
    </source>
</reference>
<dbReference type="SUPFAM" id="SSF53335">
    <property type="entry name" value="S-adenosyl-L-methionine-dependent methyltransferases"/>
    <property type="match status" value="1"/>
</dbReference>
<gene>
    <name evidence="4" type="ORF">EV696_10642</name>
</gene>
<dbReference type="Pfam" id="PF21782">
    <property type="entry name" value="WHD_PKMT"/>
    <property type="match status" value="1"/>
</dbReference>
<dbReference type="InterPro" id="IPR029063">
    <property type="entry name" value="SAM-dependent_MTases_sf"/>
</dbReference>
<dbReference type="PANTHER" id="PTHR43667:SF2">
    <property type="entry name" value="FATTY ACID C-METHYL TRANSFERASE"/>
    <property type="match status" value="1"/>
</dbReference>
<dbReference type="EMBL" id="SNYM01000006">
    <property type="protein sequence ID" value="TDQ48602.1"/>
    <property type="molecule type" value="Genomic_DNA"/>
</dbReference>
<dbReference type="Pfam" id="PF08242">
    <property type="entry name" value="Methyltransf_12"/>
    <property type="match status" value="1"/>
</dbReference>
<accession>A0A4R6UP37</accession>
<dbReference type="AlphaFoldDB" id="A0A4R6UP37"/>
<feature type="domain" description="Methyltransferase regulatory" evidence="2">
    <location>
        <begin position="225"/>
        <end position="307"/>
    </location>
</feature>
<comment type="caution">
    <text evidence="4">The sequence shown here is derived from an EMBL/GenBank/DDBJ whole genome shotgun (WGS) entry which is preliminary data.</text>
</comment>
<dbReference type="Proteomes" id="UP000295375">
    <property type="component" value="Unassembled WGS sequence"/>
</dbReference>
<dbReference type="InterPro" id="IPR018773">
    <property type="entry name" value="MeTrfase_reg_dom_prd"/>
</dbReference>
<dbReference type="InterPro" id="IPR048976">
    <property type="entry name" value="WHD_PKMT"/>
</dbReference>
<sequence>MNSSTQSIVSRTADAYDSVPYESLPFDTAQPEHLAAIAVLLGMTPVPLTSARVLEIGCAAGGNLLPFAIKHPQAHCIGVDLSERQIRDGQAFIKQFDVQNVELLAMDICKAGDELGQFDYIICHGVFSWVPADVQQGILAACKRLLSENGMAYISYNVFPGWHCWEIGRHLMYRASAHIEDPKQRLAVAMEALRVFSEHASDSPDRPLRQILKEGLKRIEGQPWYYVLHEYLEPCNTPLYFRDFVGHCASNGLRYLGDVQFSSMFRENVASGEADTFIGQHAKHRYDEEELFDYLSGRTFRRSLIVHDHRQLNLAVEPSRLNTLFVSSTLHRVNEPVSGDAVTFRKQNNHDYKLKIRDPMGIAILDLLSAHTPHPVDLPTLLFEYWTVSGEDASKKTDQDILQGLDTIATFLLSLLKKDAVAVAFQPVMATNHISERPEAFALARAQAIIEQSWVCNTYAQVVPTEPIMKALLPMLDGTRTVQDLLAAKQQWLPANEPKQHDAASVLQRNLERMCATSLLTR</sequence>
<evidence type="ECO:0000313" key="4">
    <source>
        <dbReference type="EMBL" id="TDQ48602.1"/>
    </source>
</evidence>
<proteinExistence type="predicted"/>
<dbReference type="Gene3D" id="3.40.50.150">
    <property type="entry name" value="Vaccinia Virus protein VP39"/>
    <property type="match status" value="1"/>
</dbReference>
<dbReference type="GO" id="GO:0032259">
    <property type="term" value="P:methylation"/>
    <property type="evidence" value="ECO:0007669"/>
    <property type="project" value="UniProtKB-KW"/>
</dbReference>
<evidence type="ECO:0000259" key="2">
    <source>
        <dbReference type="Pfam" id="PF10119"/>
    </source>
</evidence>
<dbReference type="InterPro" id="IPR013217">
    <property type="entry name" value="Methyltransf_12"/>
</dbReference>
<dbReference type="GO" id="GO:0008168">
    <property type="term" value="F:methyltransferase activity"/>
    <property type="evidence" value="ECO:0007669"/>
    <property type="project" value="UniProtKB-KW"/>
</dbReference>
<evidence type="ECO:0000259" key="1">
    <source>
        <dbReference type="Pfam" id="PF08242"/>
    </source>
</evidence>
<feature type="domain" description="PKMT C-terminal winged helix" evidence="3">
    <location>
        <begin position="436"/>
        <end position="500"/>
    </location>
</feature>
<dbReference type="RefSeq" id="WP_133589709.1">
    <property type="nucleotide sequence ID" value="NZ_CP037953.1"/>
</dbReference>
<dbReference type="Pfam" id="PF10119">
    <property type="entry name" value="MethyTransf_Reg"/>
    <property type="match status" value="1"/>
</dbReference>
<dbReference type="OrthoDB" id="323463at2"/>
<dbReference type="InterPro" id="IPR050723">
    <property type="entry name" value="CFA/CMAS"/>
</dbReference>
<dbReference type="CDD" id="cd02440">
    <property type="entry name" value="AdoMet_MTases"/>
    <property type="match status" value="1"/>
</dbReference>
<evidence type="ECO:0000313" key="5">
    <source>
        <dbReference type="Proteomes" id="UP000295375"/>
    </source>
</evidence>
<keyword evidence="4" id="KW-0808">Transferase</keyword>
<keyword evidence="5" id="KW-1185">Reference proteome</keyword>